<evidence type="ECO:0000256" key="1">
    <source>
        <dbReference type="SAM" id="MobiDB-lite"/>
    </source>
</evidence>
<dbReference type="EMBL" id="CAJNBJ010000001">
    <property type="protein sequence ID" value="CAE6718446.1"/>
    <property type="molecule type" value="Genomic_DNA"/>
</dbReference>
<name>A0ABM8QVZ3_9BACT</name>
<organism evidence="2 3">
    <name type="scientific">Nitrospira defluvii</name>
    <dbReference type="NCBI Taxonomy" id="330214"/>
    <lineage>
        <taxon>Bacteria</taxon>
        <taxon>Pseudomonadati</taxon>
        <taxon>Nitrospirota</taxon>
        <taxon>Nitrospiria</taxon>
        <taxon>Nitrospirales</taxon>
        <taxon>Nitrospiraceae</taxon>
        <taxon>Nitrospira</taxon>
    </lineage>
</organism>
<dbReference type="RefSeq" id="WP_213041289.1">
    <property type="nucleotide sequence ID" value="NZ_CAJNBJ010000001.1"/>
</dbReference>
<keyword evidence="3" id="KW-1185">Reference proteome</keyword>
<feature type="region of interest" description="Disordered" evidence="1">
    <location>
        <begin position="94"/>
        <end position="133"/>
    </location>
</feature>
<proteinExistence type="predicted"/>
<evidence type="ECO:0000313" key="3">
    <source>
        <dbReference type="Proteomes" id="UP000675880"/>
    </source>
</evidence>
<gene>
    <name evidence="2" type="ORF">NSPZN2_11576</name>
</gene>
<evidence type="ECO:0000313" key="2">
    <source>
        <dbReference type="EMBL" id="CAE6718446.1"/>
    </source>
</evidence>
<protein>
    <recommendedName>
        <fullName evidence="4">DUF3349 domain-containing protein</fullName>
    </recommendedName>
</protein>
<accession>A0ABM8QVZ3</accession>
<reference evidence="2 3" key="1">
    <citation type="submission" date="2021-02" db="EMBL/GenBank/DDBJ databases">
        <authorList>
            <person name="Han P."/>
        </authorList>
    </citation>
    <scope>NUCLEOTIDE SEQUENCE [LARGE SCALE GENOMIC DNA]</scope>
    <source>
        <strain evidence="2">Candidatus Nitrospira sp. ZN2</strain>
    </source>
</reference>
<dbReference type="Proteomes" id="UP000675880">
    <property type="component" value="Unassembled WGS sequence"/>
</dbReference>
<sequence>MQSLNIQRPGMPDLQFVLVVSALCTSGLETLNVPEELRRRVFDACWALVNTDPPPVTQAERVLDLRFGTELTLDALVATIRQLFSEAGIATLTWDHAPSDPTRPSSPAAEPLIDRLHKLYPDPPPSSDPSNHN</sequence>
<comment type="caution">
    <text evidence="2">The sequence shown here is derived from an EMBL/GenBank/DDBJ whole genome shotgun (WGS) entry which is preliminary data.</text>
</comment>
<evidence type="ECO:0008006" key="4">
    <source>
        <dbReference type="Google" id="ProtNLM"/>
    </source>
</evidence>